<evidence type="ECO:0000313" key="2">
    <source>
        <dbReference type="EnsemblMetazoa" id="GAUT040314-PA"/>
    </source>
</evidence>
<proteinExistence type="predicted"/>
<keyword evidence="3" id="KW-1185">Reference proteome</keyword>
<accession>A0A1A9VL51</accession>
<feature type="compositionally biased region" description="Polar residues" evidence="1">
    <location>
        <begin position="18"/>
        <end position="31"/>
    </location>
</feature>
<dbReference type="AlphaFoldDB" id="A0A1A9VL51"/>
<dbReference type="Proteomes" id="UP000078200">
    <property type="component" value="Unassembled WGS sequence"/>
</dbReference>
<organism evidence="2 3">
    <name type="scientific">Glossina austeni</name>
    <name type="common">Savannah tsetse fly</name>
    <dbReference type="NCBI Taxonomy" id="7395"/>
    <lineage>
        <taxon>Eukaryota</taxon>
        <taxon>Metazoa</taxon>
        <taxon>Ecdysozoa</taxon>
        <taxon>Arthropoda</taxon>
        <taxon>Hexapoda</taxon>
        <taxon>Insecta</taxon>
        <taxon>Pterygota</taxon>
        <taxon>Neoptera</taxon>
        <taxon>Endopterygota</taxon>
        <taxon>Diptera</taxon>
        <taxon>Brachycera</taxon>
        <taxon>Muscomorpha</taxon>
        <taxon>Hippoboscoidea</taxon>
        <taxon>Glossinidae</taxon>
        <taxon>Glossina</taxon>
    </lineage>
</organism>
<reference evidence="2" key="1">
    <citation type="submission" date="2020-05" db="UniProtKB">
        <authorList>
            <consortium name="EnsemblMetazoa"/>
        </authorList>
    </citation>
    <scope>IDENTIFICATION</scope>
    <source>
        <strain evidence="2">TTRI</strain>
    </source>
</reference>
<feature type="region of interest" description="Disordered" evidence="1">
    <location>
        <begin position="1"/>
        <end position="35"/>
    </location>
</feature>
<evidence type="ECO:0000256" key="1">
    <source>
        <dbReference type="SAM" id="MobiDB-lite"/>
    </source>
</evidence>
<evidence type="ECO:0000313" key="3">
    <source>
        <dbReference type="Proteomes" id="UP000078200"/>
    </source>
</evidence>
<feature type="region of interest" description="Disordered" evidence="1">
    <location>
        <begin position="48"/>
        <end position="80"/>
    </location>
</feature>
<feature type="compositionally biased region" description="Polar residues" evidence="1">
    <location>
        <begin position="48"/>
        <end position="59"/>
    </location>
</feature>
<sequence length="136" mass="14440">MIPKANGKVAPQVPQPPNCTGNQQNHNNRSLTAKGLPTKYAATVANVDTTRTSLANGPASQRRKPRDTRALKGPTTNAPTLRCRKAEDNRAPVGHLANGRQQALRHCKFIAPCSAHATGPATISRYTAADEASHAT</sequence>
<name>A0A1A9VL51_GLOAU</name>
<dbReference type="EnsemblMetazoa" id="GAUT040314-RA">
    <property type="protein sequence ID" value="GAUT040314-PA"/>
    <property type="gene ID" value="GAUT040314"/>
</dbReference>
<dbReference type="VEuPathDB" id="VectorBase:GAUT040314"/>
<protein>
    <submittedName>
        <fullName evidence="2">Uncharacterized protein</fullName>
    </submittedName>
</protein>